<evidence type="ECO:0000313" key="6">
    <source>
        <dbReference type="EMBL" id="HIX49890.1"/>
    </source>
</evidence>
<protein>
    <submittedName>
        <fullName evidence="6">4Fe-4S binding protein</fullName>
    </submittedName>
</protein>
<dbReference type="GO" id="GO:0051539">
    <property type="term" value="F:4 iron, 4 sulfur cluster binding"/>
    <property type="evidence" value="ECO:0007669"/>
    <property type="project" value="UniProtKB-KW"/>
</dbReference>
<dbReference type="PANTHER" id="PTHR43687:SF1">
    <property type="entry name" value="FERREDOXIN III"/>
    <property type="match status" value="1"/>
</dbReference>
<dbReference type="Proteomes" id="UP000886847">
    <property type="component" value="Unassembled WGS sequence"/>
</dbReference>
<organism evidence="6 7">
    <name type="scientific">Candidatus Borkfalkia faecavium</name>
    <dbReference type="NCBI Taxonomy" id="2838508"/>
    <lineage>
        <taxon>Bacteria</taxon>
        <taxon>Bacillati</taxon>
        <taxon>Bacillota</taxon>
        <taxon>Clostridia</taxon>
        <taxon>Christensenellales</taxon>
        <taxon>Christensenellaceae</taxon>
        <taxon>Candidatus Borkfalkia</taxon>
    </lineage>
</organism>
<dbReference type="PROSITE" id="PS00198">
    <property type="entry name" value="4FE4S_FER_1"/>
    <property type="match status" value="1"/>
</dbReference>
<reference evidence="6" key="1">
    <citation type="journal article" date="2021" name="PeerJ">
        <title>Extensive microbial diversity within the chicken gut microbiome revealed by metagenomics and culture.</title>
        <authorList>
            <person name="Gilroy R."/>
            <person name="Ravi A."/>
            <person name="Getino M."/>
            <person name="Pursley I."/>
            <person name="Horton D.L."/>
            <person name="Alikhan N.F."/>
            <person name="Baker D."/>
            <person name="Gharbi K."/>
            <person name="Hall N."/>
            <person name="Watson M."/>
            <person name="Adriaenssens E.M."/>
            <person name="Foster-Nyarko E."/>
            <person name="Jarju S."/>
            <person name="Secka A."/>
            <person name="Antonio M."/>
            <person name="Oren A."/>
            <person name="Chaudhuri R.R."/>
            <person name="La Ragione R."/>
            <person name="Hildebrand F."/>
            <person name="Pallen M.J."/>
        </authorList>
    </citation>
    <scope>NUCLEOTIDE SEQUENCE</scope>
    <source>
        <strain evidence="6">2189</strain>
    </source>
</reference>
<dbReference type="GO" id="GO:0046872">
    <property type="term" value="F:metal ion binding"/>
    <property type="evidence" value="ECO:0007669"/>
    <property type="project" value="UniProtKB-KW"/>
</dbReference>
<feature type="domain" description="4Fe-4S ferredoxin-type" evidence="5">
    <location>
        <begin position="212"/>
        <end position="236"/>
    </location>
</feature>
<sequence length="259" mass="27624">MKLYLVYFSPTHTTKKIVATVGKVFFERLLCRAQLVDLTNIAARSRSYAFAEDDVVVFGAPVYGGRLPQLLVPVLQNMQGGGARAVVLSVYGNRDYDDALLETADLFTERGFCVCAAAAFIGEHSYSSAVAKNRPDAEDLIAATTFGVAAFANVEQGVACRKPIRGARPYKQLSGFMLAPKAAPAVDAEKCVRCGACIAACPAANIGADLSDQGRCISCAACVKFCRQGARSFTDPAVLAAKGRLEGSCTARRQPEFFI</sequence>
<dbReference type="Gene3D" id="3.30.70.20">
    <property type="match status" value="1"/>
</dbReference>
<proteinExistence type="predicted"/>
<dbReference type="SUPFAM" id="SSF54862">
    <property type="entry name" value="4Fe-4S ferredoxins"/>
    <property type="match status" value="1"/>
</dbReference>
<dbReference type="Pfam" id="PF12800">
    <property type="entry name" value="Fer4_4"/>
    <property type="match status" value="1"/>
</dbReference>
<gene>
    <name evidence="6" type="ORF">H9851_01220</name>
</gene>
<reference evidence="6" key="2">
    <citation type="submission" date="2021-04" db="EMBL/GenBank/DDBJ databases">
        <authorList>
            <person name="Gilroy R."/>
        </authorList>
    </citation>
    <scope>NUCLEOTIDE SEQUENCE</scope>
    <source>
        <strain evidence="6">2189</strain>
    </source>
</reference>
<dbReference type="InterPro" id="IPR050572">
    <property type="entry name" value="Fe-S_Ferredoxin"/>
</dbReference>
<dbReference type="InterPro" id="IPR017900">
    <property type="entry name" value="4Fe4S_Fe_S_CS"/>
</dbReference>
<dbReference type="PROSITE" id="PS51379">
    <property type="entry name" value="4FE4S_FER_2"/>
    <property type="match status" value="2"/>
</dbReference>
<comment type="caution">
    <text evidence="6">The sequence shown here is derived from an EMBL/GenBank/DDBJ whole genome shotgun (WGS) entry which is preliminary data.</text>
</comment>
<dbReference type="PANTHER" id="PTHR43687">
    <property type="entry name" value="ADENYLYLSULFATE REDUCTASE, BETA SUBUNIT"/>
    <property type="match status" value="1"/>
</dbReference>
<dbReference type="EMBL" id="DXEW01000005">
    <property type="protein sequence ID" value="HIX49890.1"/>
    <property type="molecule type" value="Genomic_DNA"/>
</dbReference>
<dbReference type="InterPro" id="IPR017896">
    <property type="entry name" value="4Fe4S_Fe-S-bd"/>
</dbReference>
<keyword evidence="3" id="KW-0408">Iron</keyword>
<feature type="domain" description="4Fe-4S ferredoxin-type" evidence="5">
    <location>
        <begin position="182"/>
        <end position="211"/>
    </location>
</feature>
<keyword evidence="2" id="KW-0479">Metal-binding</keyword>
<evidence type="ECO:0000256" key="4">
    <source>
        <dbReference type="ARBA" id="ARBA00023014"/>
    </source>
</evidence>
<dbReference type="AlphaFoldDB" id="A0A9D1W0B9"/>
<keyword evidence="1" id="KW-0004">4Fe-4S</keyword>
<evidence type="ECO:0000256" key="3">
    <source>
        <dbReference type="ARBA" id="ARBA00023004"/>
    </source>
</evidence>
<evidence type="ECO:0000256" key="1">
    <source>
        <dbReference type="ARBA" id="ARBA00022485"/>
    </source>
</evidence>
<name>A0A9D1W0B9_9FIRM</name>
<keyword evidence="4" id="KW-0411">Iron-sulfur</keyword>
<dbReference type="Gene3D" id="3.40.50.360">
    <property type="match status" value="1"/>
</dbReference>
<dbReference type="InterPro" id="IPR029039">
    <property type="entry name" value="Flavoprotein-like_sf"/>
</dbReference>
<dbReference type="SUPFAM" id="SSF52218">
    <property type="entry name" value="Flavoproteins"/>
    <property type="match status" value="1"/>
</dbReference>
<accession>A0A9D1W0B9</accession>
<dbReference type="Pfam" id="PF12797">
    <property type="entry name" value="Fer4_2"/>
    <property type="match status" value="1"/>
</dbReference>
<evidence type="ECO:0000259" key="5">
    <source>
        <dbReference type="PROSITE" id="PS51379"/>
    </source>
</evidence>
<evidence type="ECO:0000313" key="7">
    <source>
        <dbReference type="Proteomes" id="UP000886847"/>
    </source>
</evidence>
<evidence type="ECO:0000256" key="2">
    <source>
        <dbReference type="ARBA" id="ARBA00022723"/>
    </source>
</evidence>